<sequence>MAVLPFDSAVYGPLFTDGDVAAVFSDASELDALIEVERALARAQARLGVIPEAAGAEIDRALAGAEIDPASLADGARSAGVVVPGLVKQLRKIAGGEAAQYVHWGATSQDIADTALVIRLERATGLLGARLDKVIARLADLADRHRATVMAARTRTQIAVPTTFGLKAATWLAPLLRRRAQLHELQGRLLVVQFGGAGGNLSALGADGVRVMEALAVELGLKAGPLPWHTGRDGLMELAAWLASLTASLGKIGTDVALLARNEIVELRPGSGGGSSTMPQKANPVSAELLVALARYTAGTLGTFAQSGIHAEERDGAAWSLEWATLPSMVTATAGALAHAEALLAGLVVEQAAMADRAGGGALAEAASFALAEHMSREQAQDLVKKAAMSGGDLVEALRGLCDAPIDWKALGDPRQHLGAADAFVDRVLAEVRAR</sequence>
<evidence type="ECO:0000313" key="5">
    <source>
        <dbReference type="Proteomes" id="UP001229244"/>
    </source>
</evidence>
<dbReference type="GO" id="GO:0047472">
    <property type="term" value="F:3-carboxy-cis,cis-muconate cycloisomerase activity"/>
    <property type="evidence" value="ECO:0007669"/>
    <property type="project" value="UniProtKB-UniRule"/>
</dbReference>
<dbReference type="Gene3D" id="1.20.200.10">
    <property type="entry name" value="Fumarase/aspartase (Central domain)"/>
    <property type="match status" value="1"/>
</dbReference>
<dbReference type="InterPro" id="IPR000362">
    <property type="entry name" value="Fumarate_lyase_fam"/>
</dbReference>
<organism evidence="4 5">
    <name type="scientific">Amorphus orientalis</name>
    <dbReference type="NCBI Taxonomy" id="649198"/>
    <lineage>
        <taxon>Bacteria</taxon>
        <taxon>Pseudomonadati</taxon>
        <taxon>Pseudomonadota</taxon>
        <taxon>Alphaproteobacteria</taxon>
        <taxon>Hyphomicrobiales</taxon>
        <taxon>Amorphaceae</taxon>
        <taxon>Amorphus</taxon>
    </lineage>
</organism>
<dbReference type="NCBIfam" id="TIGR02426">
    <property type="entry name" value="protocat_pcaB"/>
    <property type="match status" value="1"/>
</dbReference>
<evidence type="ECO:0000313" key="4">
    <source>
        <dbReference type="EMBL" id="MDQ0313863.1"/>
    </source>
</evidence>
<dbReference type="InterPro" id="IPR008948">
    <property type="entry name" value="L-Aspartase-like"/>
</dbReference>
<dbReference type="Pfam" id="PF00206">
    <property type="entry name" value="Lyase_1"/>
    <property type="match status" value="1"/>
</dbReference>
<dbReference type="InterPro" id="IPR022761">
    <property type="entry name" value="Fumarate_lyase_N"/>
</dbReference>
<evidence type="ECO:0000259" key="3">
    <source>
        <dbReference type="SMART" id="SM00998"/>
    </source>
</evidence>
<evidence type="ECO:0000256" key="2">
    <source>
        <dbReference type="NCBIfam" id="TIGR02426"/>
    </source>
</evidence>
<dbReference type="SUPFAM" id="SSF48557">
    <property type="entry name" value="L-aspartase-like"/>
    <property type="match status" value="1"/>
</dbReference>
<name>A0AAE3VL16_9HYPH</name>
<dbReference type="PANTHER" id="PTHR43172">
    <property type="entry name" value="ADENYLOSUCCINATE LYASE"/>
    <property type="match status" value="1"/>
</dbReference>
<dbReference type="EC" id="5.5.1.2" evidence="2"/>
<dbReference type="Gene3D" id="1.10.40.30">
    <property type="entry name" value="Fumarase/aspartase (C-terminal domain)"/>
    <property type="match status" value="1"/>
</dbReference>
<accession>A0AAE3VL16</accession>
<protein>
    <recommendedName>
        <fullName evidence="2">3-carboxy-cis,cis-muconate cycloisomerase</fullName>
        <ecNumber evidence="2">5.5.1.2</ecNumber>
    </recommendedName>
</protein>
<dbReference type="RefSeq" id="WP_306883655.1">
    <property type="nucleotide sequence ID" value="NZ_JAUSUL010000001.1"/>
</dbReference>
<gene>
    <name evidence="4" type="ORF">J2S73_000300</name>
</gene>
<dbReference type="GO" id="GO:0019619">
    <property type="term" value="P:3,4-dihydroxybenzoate catabolic process"/>
    <property type="evidence" value="ECO:0007669"/>
    <property type="project" value="InterPro"/>
</dbReference>
<dbReference type="Proteomes" id="UP001229244">
    <property type="component" value="Unassembled WGS sequence"/>
</dbReference>
<dbReference type="InterPro" id="IPR020557">
    <property type="entry name" value="Fumarate_lyase_CS"/>
</dbReference>
<keyword evidence="4" id="KW-0413">Isomerase</keyword>
<dbReference type="AlphaFoldDB" id="A0AAE3VL16"/>
<keyword evidence="5" id="KW-1185">Reference proteome</keyword>
<dbReference type="InterPro" id="IPR012789">
    <property type="entry name" value="Protocat_PcaB-like"/>
</dbReference>
<proteinExistence type="inferred from homology"/>
<reference evidence="4" key="1">
    <citation type="submission" date="2023-07" db="EMBL/GenBank/DDBJ databases">
        <title>Genomic Encyclopedia of Type Strains, Phase IV (KMG-IV): sequencing the most valuable type-strain genomes for metagenomic binning, comparative biology and taxonomic classification.</title>
        <authorList>
            <person name="Goeker M."/>
        </authorList>
    </citation>
    <scope>NUCLEOTIDE SEQUENCE</scope>
    <source>
        <strain evidence="4">DSM 21202</strain>
    </source>
</reference>
<dbReference type="SMART" id="SM00998">
    <property type="entry name" value="ADSL_C"/>
    <property type="match status" value="1"/>
</dbReference>
<dbReference type="EMBL" id="JAUSUL010000001">
    <property type="protein sequence ID" value="MDQ0313863.1"/>
    <property type="molecule type" value="Genomic_DNA"/>
</dbReference>
<dbReference type="PRINTS" id="PR00145">
    <property type="entry name" value="ARGSUCLYASE"/>
</dbReference>
<evidence type="ECO:0000256" key="1">
    <source>
        <dbReference type="ARBA" id="ARBA00034772"/>
    </source>
</evidence>
<dbReference type="GO" id="GO:0016829">
    <property type="term" value="F:lyase activity"/>
    <property type="evidence" value="ECO:0007669"/>
    <property type="project" value="UniProtKB-ARBA"/>
</dbReference>
<feature type="domain" description="Adenylosuccinate lyase C-terminal" evidence="3">
    <location>
        <begin position="359"/>
        <end position="429"/>
    </location>
</feature>
<dbReference type="PROSITE" id="PS00163">
    <property type="entry name" value="FUMARATE_LYASES"/>
    <property type="match status" value="1"/>
</dbReference>
<dbReference type="InterPro" id="IPR019468">
    <property type="entry name" value="AdenyloSucc_lyase_C"/>
</dbReference>
<dbReference type="PANTHER" id="PTHR43172:SF2">
    <property type="entry name" value="ADENYLOSUCCINATE LYASE C-TERMINAL DOMAIN-CONTAINING PROTEIN"/>
    <property type="match status" value="1"/>
</dbReference>
<dbReference type="PRINTS" id="PR00149">
    <property type="entry name" value="FUMRATELYASE"/>
</dbReference>
<comment type="similarity">
    <text evidence="1">Belongs to the class-II fumarase/aspartase family.</text>
</comment>
<comment type="caution">
    <text evidence="4">The sequence shown here is derived from an EMBL/GenBank/DDBJ whole genome shotgun (WGS) entry which is preliminary data.</text>
</comment>